<dbReference type="EMBL" id="FOCI01000002">
    <property type="protein sequence ID" value="SEM58963.1"/>
    <property type="molecule type" value="Genomic_DNA"/>
</dbReference>
<evidence type="ECO:0000313" key="4">
    <source>
        <dbReference type="Proteomes" id="UP000199585"/>
    </source>
</evidence>
<dbReference type="GO" id="GO:0046872">
    <property type="term" value="F:metal ion binding"/>
    <property type="evidence" value="ECO:0007669"/>
    <property type="project" value="UniProtKB-KW"/>
</dbReference>
<feature type="domain" description="HMA" evidence="2">
    <location>
        <begin position="1"/>
        <end position="62"/>
    </location>
</feature>
<accession>A0A1H7ZL27</accession>
<protein>
    <submittedName>
        <fullName evidence="3">Copper chaperone</fullName>
    </submittedName>
</protein>
<dbReference type="Gene3D" id="3.30.70.100">
    <property type="match status" value="1"/>
</dbReference>
<dbReference type="PROSITE" id="PS01047">
    <property type="entry name" value="HMA_1"/>
    <property type="match status" value="1"/>
</dbReference>
<dbReference type="SUPFAM" id="SSF55008">
    <property type="entry name" value="HMA, heavy metal-associated domain"/>
    <property type="match status" value="1"/>
</dbReference>
<reference evidence="3 4" key="1">
    <citation type="submission" date="2016-10" db="EMBL/GenBank/DDBJ databases">
        <authorList>
            <person name="de Groot N.N."/>
        </authorList>
    </citation>
    <scope>NUCLEOTIDE SEQUENCE [LARGE SCALE GENOMIC DNA]</scope>
    <source>
        <strain evidence="3 4">DSM 16213</strain>
    </source>
</reference>
<dbReference type="CDD" id="cd00371">
    <property type="entry name" value="HMA"/>
    <property type="match status" value="1"/>
</dbReference>
<keyword evidence="1" id="KW-0479">Metal-binding</keyword>
<gene>
    <name evidence="3" type="ORF">SAMN04488003_10225</name>
</gene>
<dbReference type="InterPro" id="IPR006121">
    <property type="entry name" value="HMA_dom"/>
</dbReference>
<dbReference type="STRING" id="245187.SAMN04488003_10225"/>
<dbReference type="RefSeq" id="WP_089898405.1">
    <property type="nucleotide sequence ID" value="NZ_FOCI01000002.1"/>
</dbReference>
<evidence type="ECO:0000313" key="3">
    <source>
        <dbReference type="EMBL" id="SEM58963.1"/>
    </source>
</evidence>
<evidence type="ECO:0000259" key="2">
    <source>
        <dbReference type="PROSITE" id="PS50846"/>
    </source>
</evidence>
<dbReference type="InterPro" id="IPR017969">
    <property type="entry name" value="Heavy-metal-associated_CS"/>
</dbReference>
<proteinExistence type="predicted"/>
<name>A0A1H7ZL27_9RHOB</name>
<dbReference type="PROSITE" id="PS50846">
    <property type="entry name" value="HMA_2"/>
    <property type="match status" value="1"/>
</dbReference>
<dbReference type="Proteomes" id="UP000199585">
    <property type="component" value="Unassembled WGS sequence"/>
</dbReference>
<keyword evidence="4" id="KW-1185">Reference proteome</keyword>
<dbReference type="OrthoDB" id="9801832at2"/>
<organism evidence="3 4">
    <name type="scientific">Loktanella fryxellensis</name>
    <dbReference type="NCBI Taxonomy" id="245187"/>
    <lineage>
        <taxon>Bacteria</taxon>
        <taxon>Pseudomonadati</taxon>
        <taxon>Pseudomonadota</taxon>
        <taxon>Alphaproteobacteria</taxon>
        <taxon>Rhodobacterales</taxon>
        <taxon>Roseobacteraceae</taxon>
        <taxon>Loktanella</taxon>
    </lineage>
</organism>
<dbReference type="AlphaFoldDB" id="A0A1H7ZL27"/>
<evidence type="ECO:0000256" key="1">
    <source>
        <dbReference type="ARBA" id="ARBA00022723"/>
    </source>
</evidence>
<dbReference type="InterPro" id="IPR036163">
    <property type="entry name" value="HMA_dom_sf"/>
</dbReference>
<sequence length="68" mass="7044">MQFHIDAMTCGHCAKNVTAAVHAVDPRARVAIDLPAKRVTVVSDATDAAIAAALRDAGYPPRSGVSSQ</sequence>
<dbReference type="Pfam" id="PF00403">
    <property type="entry name" value="HMA"/>
    <property type="match status" value="1"/>
</dbReference>